<dbReference type="SUPFAM" id="SSF47473">
    <property type="entry name" value="EF-hand"/>
    <property type="match status" value="1"/>
</dbReference>
<sequence length="892" mass="99388">MRFELRLTAFMTALLLAGWVIAQEPRDPGPIFRKIDSNSDGKLSLDEFRKLVENNPRVKDNPALAKQIFDRLDTNKDGYLSLEEFSKAPFLQGNAKGQSKKGVKQESSTKASDTPPSAEQVAFFEKKIRPVLIAECYSCHAADAKKIKGGLLLDTREATRKGGDTGPAVVPGDLNKSLLIKAIRYNDEHLQMPPKNKLSPDVVQDFETWVKMGAPDPRDGGAKAARTEIDIEKGRQFWSFQPPKKSAAPQVKDSQWAKEDLDRFVLAGLEAKGLKPVADAEPATLFRRLHLDLTGLPPAPEQVNAFLEAYASKPQATLEKTVDELLNSRHFGERWARHWLDVARYAESTGKSVNINYPFAWRYRDYVIEAFNADKPYDQFIREQIAGDLLPATDEKDKARKTVATGFLALGTKTLNERNRLQFELDVVDEQIDVVTQTFLGITAACARCHDHKFDPIPSKDYYALAGIFRSTETCYGTVTLIQARYPSALIQLPASVDLPSGLPPLSKSERETIEKQIKDFRADLGKGPLEPATLRARTQIALLEAKLAMYEKDGTPKKQAMGVREKFRTVDSPVYSRGEPEHPAEVVHRGVLQVVSKSMPTIQKGSGRKELADWIASSDNPLTARVYVNRIWLHLFGRGLVTTSDNFGATGQAPSNPELLDYLALRFIKEGWSTKKLIRELVLSHTYQLSSKFDAKNYDLDPDNVLLWRMTPARLDAEVLRDAMLTASGLIQLAPPQDSPTARAGEGFAIARRPGILGVQGQNDSHRSIYLPIIRDNLPEPLALFDAADASIVVGERANTTVPAQALFLMNSPFMIRQSEALGDRLLAASTTDSDRIRQAYLMLFNRLPNEKEMASAEEFIQQYGKSKKARTTWAAFSQAMLGSAEFLMRN</sequence>
<dbReference type="SMART" id="SM00054">
    <property type="entry name" value="EFh"/>
    <property type="match status" value="2"/>
</dbReference>
<dbReference type="InterPro" id="IPR011429">
    <property type="entry name" value="Cyt_c_Planctomycete-type"/>
</dbReference>
<dbReference type="AlphaFoldDB" id="A0A8E6B5N8"/>
<dbReference type="CDD" id="cd00051">
    <property type="entry name" value="EFh"/>
    <property type="match status" value="1"/>
</dbReference>
<dbReference type="RefSeq" id="WP_213494742.1">
    <property type="nucleotide sequence ID" value="NZ_CP074694.1"/>
</dbReference>
<evidence type="ECO:0000259" key="2">
    <source>
        <dbReference type="PROSITE" id="PS50222"/>
    </source>
</evidence>
<dbReference type="PANTHER" id="PTHR35889:SF3">
    <property type="entry name" value="F-BOX DOMAIN-CONTAINING PROTEIN"/>
    <property type="match status" value="1"/>
</dbReference>
<dbReference type="PANTHER" id="PTHR35889">
    <property type="entry name" value="CYCLOINULO-OLIGOSACCHARIDE FRUCTANOTRANSFERASE-RELATED"/>
    <property type="match status" value="1"/>
</dbReference>
<accession>A0A8E6B5N8</accession>
<proteinExistence type="predicted"/>
<dbReference type="InterPro" id="IPR022655">
    <property type="entry name" value="DUF1553"/>
</dbReference>
<feature type="domain" description="EF-hand" evidence="2">
    <location>
        <begin position="60"/>
        <end position="95"/>
    </location>
</feature>
<protein>
    <submittedName>
        <fullName evidence="3">DUF1553 domain-containing protein</fullName>
    </submittedName>
</protein>
<evidence type="ECO:0000313" key="3">
    <source>
        <dbReference type="EMBL" id="QVL30860.1"/>
    </source>
</evidence>
<dbReference type="Pfam" id="PF07583">
    <property type="entry name" value="PSCyt2"/>
    <property type="match status" value="1"/>
</dbReference>
<dbReference type="GO" id="GO:0005509">
    <property type="term" value="F:calcium ion binding"/>
    <property type="evidence" value="ECO:0007669"/>
    <property type="project" value="InterPro"/>
</dbReference>
<dbReference type="KEGG" id="tsph:KIH39_18665"/>
<reference evidence="3" key="1">
    <citation type="submission" date="2021-05" db="EMBL/GenBank/DDBJ databases">
        <title>Complete genome sequence of the cellulolytic planctomycete Telmatocola sphagniphila SP2T and characterization of the first cellulase from planctomycetes.</title>
        <authorList>
            <person name="Rakitin A.L."/>
            <person name="Beletsky A.V."/>
            <person name="Naumoff D.G."/>
            <person name="Kulichevskaya I.S."/>
            <person name="Mardanov A.V."/>
            <person name="Ravin N.V."/>
            <person name="Dedysh S.N."/>
        </authorList>
    </citation>
    <scope>NUCLEOTIDE SEQUENCE</scope>
    <source>
        <strain evidence="3">SP2T</strain>
    </source>
</reference>
<dbReference type="InterPro" id="IPR011444">
    <property type="entry name" value="DUF1549"/>
</dbReference>
<keyword evidence="4" id="KW-1185">Reference proteome</keyword>
<feature type="region of interest" description="Disordered" evidence="1">
    <location>
        <begin position="93"/>
        <end position="117"/>
    </location>
</feature>
<dbReference type="InterPro" id="IPR018247">
    <property type="entry name" value="EF_Hand_1_Ca_BS"/>
</dbReference>
<feature type="domain" description="EF-hand" evidence="2">
    <location>
        <begin position="31"/>
        <end position="58"/>
    </location>
</feature>
<dbReference type="InterPro" id="IPR011992">
    <property type="entry name" value="EF-hand-dom_pair"/>
</dbReference>
<dbReference type="PROSITE" id="PS50222">
    <property type="entry name" value="EF_HAND_2"/>
    <property type="match status" value="2"/>
</dbReference>
<gene>
    <name evidence="3" type="ORF">KIH39_18665</name>
</gene>
<dbReference type="InterPro" id="IPR002048">
    <property type="entry name" value="EF_hand_dom"/>
</dbReference>
<dbReference type="Gene3D" id="1.10.238.10">
    <property type="entry name" value="EF-hand"/>
    <property type="match status" value="1"/>
</dbReference>
<dbReference type="Pfam" id="PF07635">
    <property type="entry name" value="PSCyt1"/>
    <property type="match status" value="1"/>
</dbReference>
<dbReference type="EMBL" id="CP074694">
    <property type="protein sequence ID" value="QVL30860.1"/>
    <property type="molecule type" value="Genomic_DNA"/>
</dbReference>
<dbReference type="PROSITE" id="PS00018">
    <property type="entry name" value="EF_HAND_1"/>
    <property type="match status" value="2"/>
</dbReference>
<dbReference type="Proteomes" id="UP000676194">
    <property type="component" value="Chromosome"/>
</dbReference>
<dbReference type="Pfam" id="PF07587">
    <property type="entry name" value="PSD1"/>
    <property type="match status" value="1"/>
</dbReference>
<evidence type="ECO:0000313" key="4">
    <source>
        <dbReference type="Proteomes" id="UP000676194"/>
    </source>
</evidence>
<organism evidence="3 4">
    <name type="scientific">Telmatocola sphagniphila</name>
    <dbReference type="NCBI Taxonomy" id="1123043"/>
    <lineage>
        <taxon>Bacteria</taxon>
        <taxon>Pseudomonadati</taxon>
        <taxon>Planctomycetota</taxon>
        <taxon>Planctomycetia</taxon>
        <taxon>Gemmatales</taxon>
        <taxon>Gemmataceae</taxon>
    </lineage>
</organism>
<name>A0A8E6B5N8_9BACT</name>
<feature type="compositionally biased region" description="Polar residues" evidence="1">
    <location>
        <begin position="105"/>
        <end position="117"/>
    </location>
</feature>
<evidence type="ECO:0000256" key="1">
    <source>
        <dbReference type="SAM" id="MobiDB-lite"/>
    </source>
</evidence>
<dbReference type="Pfam" id="PF13499">
    <property type="entry name" value="EF-hand_7"/>
    <property type="match status" value="1"/>
</dbReference>